<dbReference type="Proteomes" id="UP000287996">
    <property type="component" value="Unassembled WGS sequence"/>
</dbReference>
<evidence type="ECO:0000313" key="2">
    <source>
        <dbReference type="Proteomes" id="UP000287996"/>
    </source>
</evidence>
<keyword evidence="2" id="KW-1185">Reference proteome</keyword>
<gene>
    <name evidence="1" type="ORF">CWI84_09495</name>
</gene>
<dbReference type="EMBL" id="PIQH01000008">
    <property type="protein sequence ID" value="RUO79851.1"/>
    <property type="molecule type" value="Genomic_DNA"/>
</dbReference>
<evidence type="ECO:0000313" key="1">
    <source>
        <dbReference type="EMBL" id="RUO79851.1"/>
    </source>
</evidence>
<dbReference type="AlphaFoldDB" id="A0A432ZPS2"/>
<accession>A0A432ZPS2</accession>
<sequence length="96" mass="10387">MASQEEGVESFRLITALSDALGMAGLPVATRKLVITASKDIVEGGNEVIRPIYQKLKNLLVKEKGSETSTVNESTKIEGELDLYSKADNARYAVKS</sequence>
<name>A0A432ZPS2_9GAMM</name>
<reference evidence="1 2" key="1">
    <citation type="journal article" date="2011" name="Front. Microbiol.">
        <title>Genomic signatures of strain selection and enhancement in Bacillus atrophaeus var. globigii, a historical biowarfare simulant.</title>
        <authorList>
            <person name="Gibbons H.S."/>
            <person name="Broomall S.M."/>
            <person name="McNew L.A."/>
            <person name="Daligault H."/>
            <person name="Chapman C."/>
            <person name="Bruce D."/>
            <person name="Karavis M."/>
            <person name="Krepps M."/>
            <person name="McGregor P.A."/>
            <person name="Hong C."/>
            <person name="Park K.H."/>
            <person name="Akmal A."/>
            <person name="Feldman A."/>
            <person name="Lin J.S."/>
            <person name="Chang W.E."/>
            <person name="Higgs B.W."/>
            <person name="Demirev P."/>
            <person name="Lindquist J."/>
            <person name="Liem A."/>
            <person name="Fochler E."/>
            <person name="Read T.D."/>
            <person name="Tapia R."/>
            <person name="Johnson S."/>
            <person name="Bishop-Lilly K.A."/>
            <person name="Detter C."/>
            <person name="Han C."/>
            <person name="Sozhamannan S."/>
            <person name="Rosenzweig C.N."/>
            <person name="Skowronski E.W."/>
        </authorList>
    </citation>
    <scope>NUCLEOTIDE SEQUENCE [LARGE SCALE GENOMIC DNA]</scope>
    <source>
        <strain evidence="1 2">CC-PW-9</strain>
    </source>
</reference>
<protein>
    <submittedName>
        <fullName evidence="1">Uncharacterized protein</fullName>
    </submittedName>
</protein>
<comment type="caution">
    <text evidence="1">The sequence shown here is derived from an EMBL/GenBank/DDBJ whole genome shotgun (WGS) entry which is preliminary data.</text>
</comment>
<organism evidence="1 2">
    <name type="scientific">Idiomarina tyrosinivorans</name>
    <dbReference type="NCBI Taxonomy" id="1445662"/>
    <lineage>
        <taxon>Bacteria</taxon>
        <taxon>Pseudomonadati</taxon>
        <taxon>Pseudomonadota</taxon>
        <taxon>Gammaproteobacteria</taxon>
        <taxon>Alteromonadales</taxon>
        <taxon>Idiomarinaceae</taxon>
        <taxon>Idiomarina</taxon>
    </lineage>
</organism>
<proteinExistence type="predicted"/>